<gene>
    <name evidence="3" type="ORF">MAR_001746</name>
</gene>
<feature type="region of interest" description="Disordered" evidence="2">
    <location>
        <begin position="111"/>
        <end position="163"/>
    </location>
</feature>
<feature type="coiled-coil region" evidence="1">
    <location>
        <begin position="720"/>
        <end position="757"/>
    </location>
</feature>
<sequence length="805" mass="90944">IQQRDIEAHSRVISAVLKLSDHLQENGLEPGDLHETSAHSLERRWHGLWLQSLEWQLGYGIVNPGPYLDTFASLREFTDDDDDDYSYDSRDVTSGGEDIFPGFGLRSDFIQSPQKSDSSLSLSPEFDQSSGKDSAVASESEQKTSSDMSENYQDLSVSTGSESEREFLRQIRIKKHDSRDIGYGSESQSDELESRYKGVTFTGINGRARKSSKNDYYATVVVDTSSSSNDKAEGWTSANAEQKSDDSDINGQVQNVLKQEEPEMEDIRFLIDQADIMVQQGNAFNKTYSPQRSIDGKDNVGAESHPESLSSSSSSAQPREMIDKGVGTIESSCDASDEESGDSDGHQEDGTETIDSVLASEYTSDETKNGVRDYSRLPKLYDTTTLKTRLKGRTRAERPWSVIELPNAPLYATGSEEPPEDALTWEPGEMEFDDEFSLPQSTILATLLARRSDEEVYTGKHPKLVPSSQGQYEDSDSDIEDLNHILEESRMQLKVADRSLRKKRKDPLKTGLHLNPGKYDELMATIETNIRCLGDISQHIDQADVSEQDVQKIQDLLYQWQKLHGLASDRRNQSQEVKTMYATFLTVEGAVAEGVPQLEKRKFKSIDDLRITGEELLEKQKFLLCQKQMLGDMRVVVTTFSTQNPSVNMDGFLDQINTSEMKIDDLLKRIHQHVGELEHIGCMWREYIDTRRELEFLLTQERELLQKIAFSQEVNTDGNRVDVENDLKSLVQNLSIYEDKLIALQRLRSELVDLADEDSLIDLTAGIADIRNQLFFVKQQCQHILNTDADVACQEEMMEKDVEQV</sequence>
<feature type="non-terminal residue" evidence="3">
    <location>
        <position position="1"/>
    </location>
</feature>
<accession>A0ABY7FCN9</accession>
<evidence type="ECO:0000313" key="3">
    <source>
        <dbReference type="EMBL" id="WAR19908.1"/>
    </source>
</evidence>
<reference evidence="3" key="1">
    <citation type="submission" date="2022-11" db="EMBL/GenBank/DDBJ databases">
        <title>Centuries of genome instability and evolution in soft-shell clam transmissible cancer (bioRxiv).</title>
        <authorList>
            <person name="Hart S.F.M."/>
            <person name="Yonemitsu M.A."/>
            <person name="Giersch R.M."/>
            <person name="Beal B.F."/>
            <person name="Arriagada G."/>
            <person name="Davis B.W."/>
            <person name="Ostrander E.A."/>
            <person name="Goff S.P."/>
            <person name="Metzger M.J."/>
        </authorList>
    </citation>
    <scope>NUCLEOTIDE SEQUENCE</scope>
    <source>
        <strain evidence="3">MELC-2E11</strain>
        <tissue evidence="3">Siphon/mantle</tissue>
    </source>
</reference>
<dbReference type="EMBL" id="CP111022">
    <property type="protein sequence ID" value="WAR19908.1"/>
    <property type="molecule type" value="Genomic_DNA"/>
</dbReference>
<feature type="region of interest" description="Disordered" evidence="2">
    <location>
        <begin position="287"/>
        <end position="319"/>
    </location>
</feature>
<proteinExistence type="predicted"/>
<evidence type="ECO:0000256" key="2">
    <source>
        <dbReference type="SAM" id="MobiDB-lite"/>
    </source>
</evidence>
<keyword evidence="4" id="KW-1185">Reference proteome</keyword>
<feature type="compositionally biased region" description="Basic and acidic residues" evidence="2">
    <location>
        <begin position="294"/>
        <end position="306"/>
    </location>
</feature>
<evidence type="ECO:0000313" key="4">
    <source>
        <dbReference type="Proteomes" id="UP001164746"/>
    </source>
</evidence>
<feature type="region of interest" description="Disordered" evidence="2">
    <location>
        <begin position="331"/>
        <end position="350"/>
    </location>
</feature>
<feature type="region of interest" description="Disordered" evidence="2">
    <location>
        <begin position="224"/>
        <end position="250"/>
    </location>
</feature>
<evidence type="ECO:0008006" key="5">
    <source>
        <dbReference type="Google" id="ProtNLM"/>
    </source>
</evidence>
<protein>
    <recommendedName>
        <fullName evidence="5">KASH domain-containing protein</fullName>
    </recommendedName>
</protein>
<feature type="compositionally biased region" description="Low complexity" evidence="2">
    <location>
        <begin position="111"/>
        <end position="124"/>
    </location>
</feature>
<evidence type="ECO:0000256" key="1">
    <source>
        <dbReference type="SAM" id="Coils"/>
    </source>
</evidence>
<organism evidence="3 4">
    <name type="scientific">Mya arenaria</name>
    <name type="common">Soft-shell clam</name>
    <dbReference type="NCBI Taxonomy" id="6604"/>
    <lineage>
        <taxon>Eukaryota</taxon>
        <taxon>Metazoa</taxon>
        <taxon>Spiralia</taxon>
        <taxon>Lophotrochozoa</taxon>
        <taxon>Mollusca</taxon>
        <taxon>Bivalvia</taxon>
        <taxon>Autobranchia</taxon>
        <taxon>Heteroconchia</taxon>
        <taxon>Euheterodonta</taxon>
        <taxon>Imparidentia</taxon>
        <taxon>Neoheterodontei</taxon>
        <taxon>Myida</taxon>
        <taxon>Myoidea</taxon>
        <taxon>Myidae</taxon>
        <taxon>Mya</taxon>
    </lineage>
</organism>
<dbReference type="Proteomes" id="UP001164746">
    <property type="component" value="Chromosome 11"/>
</dbReference>
<keyword evidence="1" id="KW-0175">Coiled coil</keyword>
<name>A0ABY7FCN9_MYAAR</name>
<feature type="compositionally biased region" description="Polar residues" evidence="2">
    <location>
        <begin position="126"/>
        <end position="161"/>
    </location>
</feature>